<organism evidence="3 4">
    <name type="scientific">Skeletonema marinoi</name>
    <dbReference type="NCBI Taxonomy" id="267567"/>
    <lineage>
        <taxon>Eukaryota</taxon>
        <taxon>Sar</taxon>
        <taxon>Stramenopiles</taxon>
        <taxon>Ochrophyta</taxon>
        <taxon>Bacillariophyta</taxon>
        <taxon>Coscinodiscophyceae</taxon>
        <taxon>Thalassiosirophycidae</taxon>
        <taxon>Thalassiosirales</taxon>
        <taxon>Skeletonemataceae</taxon>
        <taxon>Skeletonema</taxon>
        <taxon>Skeletonema marinoi-dohrnii complex</taxon>
    </lineage>
</organism>
<reference evidence="3" key="1">
    <citation type="submission" date="2023-06" db="EMBL/GenBank/DDBJ databases">
        <title>Survivors Of The Sea: Transcriptome response of Skeletonema marinoi to long-term dormancy.</title>
        <authorList>
            <person name="Pinder M.I.M."/>
            <person name="Kourtchenko O."/>
            <person name="Robertson E.K."/>
            <person name="Larsson T."/>
            <person name="Maumus F."/>
            <person name="Osuna-Cruz C.M."/>
            <person name="Vancaester E."/>
            <person name="Stenow R."/>
            <person name="Vandepoele K."/>
            <person name="Ploug H."/>
            <person name="Bruchert V."/>
            <person name="Godhe A."/>
            <person name="Topel M."/>
        </authorList>
    </citation>
    <scope>NUCLEOTIDE SEQUENCE</scope>
    <source>
        <strain evidence="3">R05AC</strain>
    </source>
</reference>
<dbReference type="EMBL" id="JATAAI010000036">
    <property type="protein sequence ID" value="KAK1734877.1"/>
    <property type="molecule type" value="Genomic_DNA"/>
</dbReference>
<evidence type="ECO:0000256" key="1">
    <source>
        <dbReference type="SAM" id="MobiDB-lite"/>
    </source>
</evidence>
<evidence type="ECO:0000313" key="3">
    <source>
        <dbReference type="EMBL" id="KAK1734877.1"/>
    </source>
</evidence>
<name>A0AAD9D5U0_9STRA</name>
<dbReference type="Pfam" id="PF24906">
    <property type="entry name" value="Zf_WRKY19"/>
    <property type="match status" value="1"/>
</dbReference>
<feature type="compositionally biased region" description="Basic and acidic residues" evidence="1">
    <location>
        <begin position="1"/>
        <end position="13"/>
    </location>
</feature>
<dbReference type="PANTHER" id="PTHR31827:SF1">
    <property type="entry name" value="EMB|CAB89363.1"/>
    <property type="match status" value="1"/>
</dbReference>
<evidence type="ECO:0000313" key="4">
    <source>
        <dbReference type="Proteomes" id="UP001224775"/>
    </source>
</evidence>
<dbReference type="Proteomes" id="UP001224775">
    <property type="component" value="Unassembled WGS sequence"/>
</dbReference>
<protein>
    <recommendedName>
        <fullName evidence="2">WRKY19-like zinc finger domain-containing protein</fullName>
    </recommendedName>
</protein>
<feature type="region of interest" description="Disordered" evidence="1">
    <location>
        <begin position="162"/>
        <end position="219"/>
    </location>
</feature>
<comment type="caution">
    <text evidence="3">The sequence shown here is derived from an EMBL/GenBank/DDBJ whole genome shotgun (WGS) entry which is preliminary data.</text>
</comment>
<feature type="compositionally biased region" description="Basic and acidic residues" evidence="1">
    <location>
        <begin position="179"/>
        <end position="208"/>
    </location>
</feature>
<feature type="region of interest" description="Disordered" evidence="1">
    <location>
        <begin position="1"/>
        <end position="72"/>
    </location>
</feature>
<gene>
    <name evidence="3" type="ORF">QTG54_014337</name>
</gene>
<dbReference type="PANTHER" id="PTHR31827">
    <property type="entry name" value="EMB|CAB89363.1"/>
    <property type="match status" value="1"/>
</dbReference>
<feature type="compositionally biased region" description="Basic and acidic residues" evidence="1">
    <location>
        <begin position="62"/>
        <end position="72"/>
    </location>
</feature>
<proteinExistence type="predicted"/>
<feature type="compositionally biased region" description="Polar residues" evidence="1">
    <location>
        <begin position="23"/>
        <end position="32"/>
    </location>
</feature>
<evidence type="ECO:0000259" key="2">
    <source>
        <dbReference type="Pfam" id="PF24906"/>
    </source>
</evidence>
<sequence length="219" mass="23917">MSTKQREASEAARLRRRRRTRGNHLQPTSTIKATAGEIRGDNSFATTADRKIVAKRKRPRLRRDDDEGKEAGKKAARKRYRYECSADGCTNAVKQGGVCIKHGAKVIRCNKEGCTNKAVKGGVCIRHGAKVKLCSIDGAQIELSKEVCAGGTERNKEEYELGMGQKTNNAALKGAQKGPSKEECAEGTERSRRSNDAATKDAPIKPKAEGQNYAARKDV</sequence>
<dbReference type="AlphaFoldDB" id="A0AAD9D5U0"/>
<feature type="domain" description="WRKY19-like zinc finger" evidence="2">
    <location>
        <begin position="108"/>
        <end position="128"/>
    </location>
</feature>
<dbReference type="InterPro" id="IPR056866">
    <property type="entry name" value="Znf_WRKY19"/>
</dbReference>
<accession>A0AAD9D5U0</accession>
<keyword evidence="4" id="KW-1185">Reference proteome</keyword>